<evidence type="ECO:0008006" key="4">
    <source>
        <dbReference type="Google" id="ProtNLM"/>
    </source>
</evidence>
<proteinExistence type="predicted"/>
<sequence>MIQWTLNRRSVLTGLAVAPSLANAAPSLAQEADLTATEIVQRAHAAAGGPDWMRPRSLTLRGRGSFWPQGTDAGRIEVPDYRMWRVYPAASTEAHAANGWVRIDATLADGSTYFQAAYDGETSYNQNGPIPGAQASREWSENFGFGIIRFALDEGFSLDRLPDDAADGRAMHVVRVNDPQGGKTLFGIAADDYAILWLGFSTARGWHERRYSDFYRNPGVSFVQPGRVRLYYDGVKQNEIVWTDYALNEDLPRSLFQIGG</sequence>
<feature type="chain" id="PRO_5045492930" description="Tat pathway signal sequence domain protein" evidence="1">
    <location>
        <begin position="25"/>
        <end position="260"/>
    </location>
</feature>
<name>A0ABV1NNL6_9CAUL</name>
<feature type="signal peptide" evidence="1">
    <location>
        <begin position="1"/>
        <end position="24"/>
    </location>
</feature>
<keyword evidence="1" id="KW-0732">Signal</keyword>
<accession>A0ABV1NNL6</accession>
<reference evidence="2 3" key="1">
    <citation type="submission" date="2024-06" db="EMBL/GenBank/DDBJ databases">
        <title>Brevundimonas sp. C11.</title>
        <authorList>
            <person name="Maltman C."/>
        </authorList>
    </citation>
    <scope>NUCLEOTIDE SEQUENCE [LARGE SCALE GENOMIC DNA]</scope>
    <source>
        <strain evidence="2 3">C11</strain>
    </source>
</reference>
<dbReference type="Proteomes" id="UP001445732">
    <property type="component" value="Unassembled WGS sequence"/>
</dbReference>
<dbReference type="EMBL" id="JBEGDD010000006">
    <property type="protein sequence ID" value="MEQ7155217.1"/>
    <property type="molecule type" value="Genomic_DNA"/>
</dbReference>
<dbReference type="RefSeq" id="WP_349684380.1">
    <property type="nucleotide sequence ID" value="NZ_JBEGDD010000006.1"/>
</dbReference>
<keyword evidence="3" id="KW-1185">Reference proteome</keyword>
<protein>
    <recommendedName>
        <fullName evidence="4">Tat pathway signal sequence domain protein</fullName>
    </recommendedName>
</protein>
<comment type="caution">
    <text evidence="2">The sequence shown here is derived from an EMBL/GenBank/DDBJ whole genome shotgun (WGS) entry which is preliminary data.</text>
</comment>
<organism evidence="2 3">
    <name type="scientific">Brevundimonas aurifodinae</name>
    <dbReference type="NCBI Taxonomy" id="1508312"/>
    <lineage>
        <taxon>Bacteria</taxon>
        <taxon>Pseudomonadati</taxon>
        <taxon>Pseudomonadota</taxon>
        <taxon>Alphaproteobacteria</taxon>
        <taxon>Caulobacterales</taxon>
        <taxon>Caulobacteraceae</taxon>
        <taxon>Brevundimonas</taxon>
    </lineage>
</organism>
<evidence type="ECO:0000256" key="1">
    <source>
        <dbReference type="SAM" id="SignalP"/>
    </source>
</evidence>
<evidence type="ECO:0000313" key="3">
    <source>
        <dbReference type="Proteomes" id="UP001445732"/>
    </source>
</evidence>
<evidence type="ECO:0000313" key="2">
    <source>
        <dbReference type="EMBL" id="MEQ7155217.1"/>
    </source>
</evidence>
<gene>
    <name evidence="2" type="ORF">ABN401_08330</name>
</gene>